<name>A0A5C5QKW9_9PSED</name>
<gene>
    <name evidence="1" type="ORF">FIV36_05910</name>
</gene>
<protein>
    <submittedName>
        <fullName evidence="1">Uncharacterized protein</fullName>
    </submittedName>
</protein>
<dbReference type="EMBL" id="VFET01000004">
    <property type="protein sequence ID" value="TWS05909.1"/>
    <property type="molecule type" value="Genomic_DNA"/>
</dbReference>
<accession>A0A5C5QKW9</accession>
<evidence type="ECO:0000313" key="2">
    <source>
        <dbReference type="Proteomes" id="UP000317951"/>
    </source>
</evidence>
<organism evidence="1 2">
    <name type="scientific">Pseudomonas extremaustralis</name>
    <dbReference type="NCBI Taxonomy" id="359110"/>
    <lineage>
        <taxon>Bacteria</taxon>
        <taxon>Pseudomonadati</taxon>
        <taxon>Pseudomonadota</taxon>
        <taxon>Gammaproteobacteria</taxon>
        <taxon>Pseudomonadales</taxon>
        <taxon>Pseudomonadaceae</taxon>
        <taxon>Pseudomonas</taxon>
    </lineage>
</organism>
<dbReference type="OrthoDB" id="7025396at2"/>
<sequence>MLFACQCHGEKPRRIGLGGKFRLPATYSVRGNGCSLIRSLGVQVKFGGEGDGMNEEAQGRN</sequence>
<dbReference type="Proteomes" id="UP000317951">
    <property type="component" value="Unassembled WGS sequence"/>
</dbReference>
<evidence type="ECO:0000313" key="1">
    <source>
        <dbReference type="EMBL" id="TWS05909.1"/>
    </source>
</evidence>
<comment type="caution">
    <text evidence="1">The sequence shown here is derived from an EMBL/GenBank/DDBJ whole genome shotgun (WGS) entry which is preliminary data.</text>
</comment>
<reference evidence="1 2" key="1">
    <citation type="submission" date="2019-06" db="EMBL/GenBank/DDBJ databases">
        <title>Pseudomonas bimorpha sp. nov. isolated from bovine raw milk and skim milk concentrate.</title>
        <authorList>
            <person name="Hofmann K."/>
            <person name="Huptas C."/>
            <person name="Doll E."/>
            <person name="Scherer S."/>
            <person name="Wenning M."/>
        </authorList>
    </citation>
    <scope>NUCLEOTIDE SEQUENCE [LARGE SCALE GENOMIC DNA]</scope>
    <source>
        <strain evidence="1 2">DSM 17835</strain>
    </source>
</reference>
<proteinExistence type="predicted"/>
<dbReference type="AlphaFoldDB" id="A0A5C5QKW9"/>